<dbReference type="OrthoDB" id="6579237at2759"/>
<feature type="domain" description="Coiled-coil protein 142 C-terminal" evidence="1">
    <location>
        <begin position="337"/>
        <end position="713"/>
    </location>
</feature>
<accession>A0A6J1R276</accession>
<dbReference type="AlphaFoldDB" id="A0A6J1R276"/>
<keyword evidence="2" id="KW-1185">Reference proteome</keyword>
<dbReference type="PANTHER" id="PTHR21436">
    <property type="entry name" value="COILED-COIL DOMAIN-CONTAINING PROTEIN 142"/>
    <property type="match status" value="1"/>
</dbReference>
<gene>
    <name evidence="3" type="primary">LOC112465670</name>
</gene>
<name>A0A6J1R276_9HYME</name>
<dbReference type="Pfam" id="PF14923">
    <property type="entry name" value="CCDC142"/>
    <property type="match status" value="1"/>
</dbReference>
<evidence type="ECO:0000313" key="2">
    <source>
        <dbReference type="Proteomes" id="UP000504618"/>
    </source>
</evidence>
<proteinExistence type="predicted"/>
<dbReference type="GeneID" id="112465670"/>
<dbReference type="PANTHER" id="PTHR21436:SF2">
    <property type="entry name" value="COILED-COIL DOMAIN-CONTAINING PROTEIN 142"/>
    <property type="match status" value="1"/>
</dbReference>
<dbReference type="InterPro" id="IPR055350">
    <property type="entry name" value="CCDC142_C"/>
</dbReference>
<sequence>MDTNYRANIAKWLPLSDGALDKWLVDASLLDERMGKLAGCVALIIEDATEARTCDQEVFEEVTYSLEELIENYKSMYNSAELSNHPIYKYKINHLSMVLKRKLNIIAKFIQDLINDIIDCKNDENIRIVFRLVNAYNKILDMNPDVSDPSVNVFYNDCPSMLEPLKKISVTKILQILAKNRAEESCHELIDCLLANYEPHEKTKPVSTTNDVDVSENSSIEIYRALTRHLTPPITSATSLSEVEASNIESVQALVNTQNEQILRLLNVVQEISPQLLGADALKTSKGTVRMDSKTTSSSVKLQNITVEAIHKILLGETRLRGSAVKKVKNYYQEVAWGALSSILDHVILWWSHEALATHHSHGAQHLKDWLRQFIQGNDTPPTVRSALQTLCDALGYHTTVIAWDQMFRLAYTSAFECRSKPSSTEGTDTGQMFVELFQLLVTLSNECEVGGEWVIGAPLVELPLSEQIVVLHRMDHSVHTARLWAIQEAKIIAHTWDLDVFFLLVKGDVVNCFEELSYLKLADHTTALSMNSISVQVYVCTKMRAKIVSEVKANVELLQICPAKCIDTLAKICRVISLANLHMCFPQPSYWRRNNDISPMTASLYVETYFEKVLLPVLEVIEDHETSNMILRIMCEAWLDYIYLHRIKFSEYGAQQLLTDFAYVSTWVTECSIISQNVRNHLLKNEVLRRCEGVGRLLLRHPGEAIAMRKRLARRTNERGSPESPGLERMPAEMYVPNQEQWLELRAPKRYNFCCME</sequence>
<protein>
    <submittedName>
        <fullName evidence="3">Uncharacterized protein LOC112465670 isoform X1</fullName>
    </submittedName>
</protein>
<dbReference type="InterPro" id="IPR026700">
    <property type="entry name" value="CCDC142"/>
</dbReference>
<dbReference type="Proteomes" id="UP000504618">
    <property type="component" value="Unplaced"/>
</dbReference>
<organism evidence="2 3">
    <name type="scientific">Temnothorax curvispinosus</name>
    <dbReference type="NCBI Taxonomy" id="300111"/>
    <lineage>
        <taxon>Eukaryota</taxon>
        <taxon>Metazoa</taxon>
        <taxon>Ecdysozoa</taxon>
        <taxon>Arthropoda</taxon>
        <taxon>Hexapoda</taxon>
        <taxon>Insecta</taxon>
        <taxon>Pterygota</taxon>
        <taxon>Neoptera</taxon>
        <taxon>Endopterygota</taxon>
        <taxon>Hymenoptera</taxon>
        <taxon>Apocrita</taxon>
        <taxon>Aculeata</taxon>
        <taxon>Formicoidea</taxon>
        <taxon>Formicidae</taxon>
        <taxon>Myrmicinae</taxon>
        <taxon>Temnothorax</taxon>
    </lineage>
</organism>
<dbReference type="RefSeq" id="XP_024889104.1">
    <property type="nucleotide sequence ID" value="XM_025033336.1"/>
</dbReference>
<evidence type="ECO:0000313" key="3">
    <source>
        <dbReference type="RefSeq" id="XP_024889104.1"/>
    </source>
</evidence>
<reference evidence="3" key="1">
    <citation type="submission" date="2025-08" db="UniProtKB">
        <authorList>
            <consortium name="RefSeq"/>
        </authorList>
    </citation>
    <scope>IDENTIFICATION</scope>
    <source>
        <tissue evidence="3">Whole body</tissue>
    </source>
</reference>
<evidence type="ECO:0000259" key="1">
    <source>
        <dbReference type="Pfam" id="PF14923"/>
    </source>
</evidence>